<dbReference type="EMBL" id="BGPR01005017">
    <property type="protein sequence ID" value="GBN05950.1"/>
    <property type="molecule type" value="Genomic_DNA"/>
</dbReference>
<sequence>MGSFNSFALPANGGEFSTRTSKNQLQISAEKTNCILISKLVRGPTIRWQGARIKRAHAIKYLGVYIDEKMNWNTHLKAQSTRTTQLYQNLLKIAGKSWGVPLNHRRPRYKTVIERVLAHGAVAWCLEPTSESPETQQFNVRSSWQSRVPTGPPPRQLCRSY</sequence>
<name>A0A4Y2KV71_ARAVE</name>
<keyword evidence="3" id="KW-1185">Reference proteome</keyword>
<evidence type="ECO:0000313" key="3">
    <source>
        <dbReference type="Proteomes" id="UP000499080"/>
    </source>
</evidence>
<feature type="region of interest" description="Disordered" evidence="1">
    <location>
        <begin position="137"/>
        <end position="161"/>
    </location>
</feature>
<gene>
    <name evidence="2" type="ORF">AVEN_275335_1</name>
</gene>
<feature type="compositionally biased region" description="Polar residues" evidence="1">
    <location>
        <begin position="137"/>
        <end position="148"/>
    </location>
</feature>
<comment type="caution">
    <text evidence="2">The sequence shown here is derived from an EMBL/GenBank/DDBJ whole genome shotgun (WGS) entry which is preliminary data.</text>
</comment>
<evidence type="ECO:0000256" key="1">
    <source>
        <dbReference type="SAM" id="MobiDB-lite"/>
    </source>
</evidence>
<protein>
    <submittedName>
        <fullName evidence="2">Uncharacterized protein</fullName>
    </submittedName>
</protein>
<dbReference type="OrthoDB" id="6433533at2759"/>
<organism evidence="2 3">
    <name type="scientific">Araneus ventricosus</name>
    <name type="common">Orbweaver spider</name>
    <name type="synonym">Epeira ventricosa</name>
    <dbReference type="NCBI Taxonomy" id="182803"/>
    <lineage>
        <taxon>Eukaryota</taxon>
        <taxon>Metazoa</taxon>
        <taxon>Ecdysozoa</taxon>
        <taxon>Arthropoda</taxon>
        <taxon>Chelicerata</taxon>
        <taxon>Arachnida</taxon>
        <taxon>Araneae</taxon>
        <taxon>Araneomorphae</taxon>
        <taxon>Entelegynae</taxon>
        <taxon>Araneoidea</taxon>
        <taxon>Araneidae</taxon>
        <taxon>Araneus</taxon>
    </lineage>
</organism>
<proteinExistence type="predicted"/>
<dbReference type="AlphaFoldDB" id="A0A4Y2KV71"/>
<evidence type="ECO:0000313" key="2">
    <source>
        <dbReference type="EMBL" id="GBN05950.1"/>
    </source>
</evidence>
<reference evidence="2 3" key="1">
    <citation type="journal article" date="2019" name="Sci. Rep.">
        <title>Orb-weaving spider Araneus ventricosus genome elucidates the spidroin gene catalogue.</title>
        <authorList>
            <person name="Kono N."/>
            <person name="Nakamura H."/>
            <person name="Ohtoshi R."/>
            <person name="Moran D.A.P."/>
            <person name="Shinohara A."/>
            <person name="Yoshida Y."/>
            <person name="Fujiwara M."/>
            <person name="Mori M."/>
            <person name="Tomita M."/>
            <person name="Arakawa K."/>
        </authorList>
    </citation>
    <scope>NUCLEOTIDE SEQUENCE [LARGE SCALE GENOMIC DNA]</scope>
</reference>
<dbReference type="Proteomes" id="UP000499080">
    <property type="component" value="Unassembled WGS sequence"/>
</dbReference>
<accession>A0A4Y2KV71</accession>